<name>A0A8C4WJC2_9SAUR</name>
<reference evidence="6" key="2">
    <citation type="submission" date="2025-09" db="UniProtKB">
        <authorList>
            <consortium name="Ensembl"/>
        </authorList>
    </citation>
    <scope>IDENTIFICATION</scope>
</reference>
<evidence type="ECO:0000313" key="7">
    <source>
        <dbReference type="Proteomes" id="UP000694390"/>
    </source>
</evidence>
<dbReference type="Gene3D" id="2.60.120.200">
    <property type="match status" value="1"/>
</dbReference>
<dbReference type="Pfam" id="PF01391">
    <property type="entry name" value="Collagen"/>
    <property type="match status" value="1"/>
</dbReference>
<dbReference type="GeneTree" id="ENSGT00940000154535"/>
<evidence type="ECO:0000259" key="5">
    <source>
        <dbReference type="SMART" id="SM00282"/>
    </source>
</evidence>
<feature type="compositionally biased region" description="Low complexity" evidence="3">
    <location>
        <begin position="541"/>
        <end position="550"/>
    </location>
</feature>
<dbReference type="CDD" id="cd00110">
    <property type="entry name" value="LamG"/>
    <property type="match status" value="1"/>
</dbReference>
<dbReference type="InterPro" id="IPR013320">
    <property type="entry name" value="ConA-like_dom_sf"/>
</dbReference>
<feature type="compositionally biased region" description="Low complexity" evidence="3">
    <location>
        <begin position="559"/>
        <end position="581"/>
    </location>
</feature>
<dbReference type="InterPro" id="IPR008160">
    <property type="entry name" value="Collagen"/>
</dbReference>
<reference evidence="6" key="1">
    <citation type="submission" date="2025-08" db="UniProtKB">
        <authorList>
            <consortium name="Ensembl"/>
        </authorList>
    </citation>
    <scope>IDENTIFICATION</scope>
</reference>
<evidence type="ECO:0000256" key="1">
    <source>
        <dbReference type="ARBA" id="ARBA00022729"/>
    </source>
</evidence>
<feature type="domain" description="Laminin G" evidence="5">
    <location>
        <begin position="100"/>
        <end position="231"/>
    </location>
</feature>
<dbReference type="PANTHER" id="PTHR24637">
    <property type="entry name" value="COLLAGEN"/>
    <property type="match status" value="1"/>
</dbReference>
<keyword evidence="1" id="KW-0732">Signal</keyword>
<feature type="domain" description="Thrombospondin-like N-terminal" evidence="4">
    <location>
        <begin position="41"/>
        <end position="232"/>
    </location>
</feature>
<dbReference type="InterPro" id="IPR048287">
    <property type="entry name" value="TSPN-like_N"/>
</dbReference>
<evidence type="ECO:0008006" key="8">
    <source>
        <dbReference type="Google" id="ProtNLM"/>
    </source>
</evidence>
<dbReference type="SUPFAM" id="SSF49899">
    <property type="entry name" value="Concanavalin A-like lectins/glucanases"/>
    <property type="match status" value="1"/>
</dbReference>
<keyword evidence="2" id="KW-0677">Repeat</keyword>
<dbReference type="InterPro" id="IPR001791">
    <property type="entry name" value="Laminin_G"/>
</dbReference>
<sequence>MELQRWSTRWKTKRWLRDSAVTTLITFTFLLQAAEVRGAEPIDVLKALEFHKSPEGISRTTGFCTNRRDSKGSDVAYRVSKHAQISAPTKQLYPGGNFPQDFSILITVKPKKGIQSFLLSVYNEQGIQQIGVEVGKSPVFLFEDQYGKPVPEDYPLFRTVNIADGKWHRVAISVKKKSVTMIVDCKEKTTKALNRNDRAIVDVNGVTVFGTRILDEEVFEGDIQQLLIVADPRAAYDYCEHYSPICDSPVPNAPQAQEPQVEEYATEDLIEYDYEYGEADYKESDMVTEGPPQFEETITQTEANIVDEFQEEYSVTETDYGISEGSQTEAPRHTTEANEHNPVEEVFAEEYLTGEDYDSEHKKNEDTEYGSRGVDFSESDLLVDGELGEYDFYEYKEYEEKPTNPTNEEFGPGVPAETDITETSFFLNTYEMYSQPTRMNTCGPVISKMCLINLHFLLISQGPSGRPGLPGADGLPGPPGTMLMLPFRFGGDGEKGPTISAQEAQAQAILQQARVRILNWNKNKAANTEETCVKLPGPRGIQGSIGPSGKPGKRGRPGADGARGMPGEPGSKGPRGLLGPRGTPGPPGQPGVAGVDGPPGPKGNLGLPGPQGPIGAPGEKVSYKIILVFRNQCICVTTSG</sequence>
<dbReference type="Proteomes" id="UP000694390">
    <property type="component" value="Unassembled WGS sequence"/>
</dbReference>
<accession>A0A8C4WJC2</accession>
<evidence type="ECO:0000256" key="2">
    <source>
        <dbReference type="ARBA" id="ARBA00022737"/>
    </source>
</evidence>
<dbReference type="FunFam" id="2.60.120.200:FF:000016">
    <property type="entry name" value="Collagen XI alpha 1 chain"/>
    <property type="match status" value="1"/>
</dbReference>
<dbReference type="Ensembl" id="ENSGEVT00005016737.1">
    <property type="protein sequence ID" value="ENSGEVP00005015930.1"/>
    <property type="gene ID" value="ENSGEVG00005011152.1"/>
</dbReference>
<dbReference type="SMART" id="SM00282">
    <property type="entry name" value="LamG"/>
    <property type="match status" value="1"/>
</dbReference>
<evidence type="ECO:0000259" key="4">
    <source>
        <dbReference type="SMART" id="SM00210"/>
    </source>
</evidence>
<protein>
    <recommendedName>
        <fullName evidence="8">Collagen alpha-1(XI) chain</fullName>
    </recommendedName>
</protein>
<proteinExistence type="predicted"/>
<dbReference type="SMART" id="SM00210">
    <property type="entry name" value="TSPN"/>
    <property type="match status" value="1"/>
</dbReference>
<organism evidence="6 7">
    <name type="scientific">Gopherus evgoodei</name>
    <name type="common">Goodes thornscrub tortoise</name>
    <dbReference type="NCBI Taxonomy" id="1825980"/>
    <lineage>
        <taxon>Eukaryota</taxon>
        <taxon>Metazoa</taxon>
        <taxon>Chordata</taxon>
        <taxon>Craniata</taxon>
        <taxon>Vertebrata</taxon>
        <taxon>Euteleostomi</taxon>
        <taxon>Archelosauria</taxon>
        <taxon>Testudinata</taxon>
        <taxon>Testudines</taxon>
        <taxon>Cryptodira</taxon>
        <taxon>Durocryptodira</taxon>
        <taxon>Testudinoidea</taxon>
        <taxon>Testudinidae</taxon>
        <taxon>Gopherus</taxon>
    </lineage>
</organism>
<feature type="region of interest" description="Disordered" evidence="3">
    <location>
        <begin position="533"/>
        <end position="613"/>
    </location>
</feature>
<evidence type="ECO:0000256" key="3">
    <source>
        <dbReference type="SAM" id="MobiDB-lite"/>
    </source>
</evidence>
<keyword evidence="7" id="KW-1185">Reference proteome</keyword>
<dbReference type="AlphaFoldDB" id="A0A8C4WJC2"/>
<feature type="compositionally biased region" description="Low complexity" evidence="3">
    <location>
        <begin position="590"/>
        <end position="613"/>
    </location>
</feature>
<dbReference type="Pfam" id="PF02210">
    <property type="entry name" value="Laminin_G_2"/>
    <property type="match status" value="1"/>
</dbReference>
<dbReference type="PANTHER" id="PTHR24637:SF421">
    <property type="entry name" value="CUTICLE COLLAGEN DPY-2"/>
    <property type="match status" value="1"/>
</dbReference>
<evidence type="ECO:0000313" key="6">
    <source>
        <dbReference type="Ensembl" id="ENSGEVP00005015930.1"/>
    </source>
</evidence>